<dbReference type="Pfam" id="PF10996">
    <property type="entry name" value="Beta-Casp"/>
    <property type="match status" value="1"/>
</dbReference>
<keyword evidence="4 6" id="KW-0694">RNA-binding</keyword>
<evidence type="ECO:0000313" key="10">
    <source>
        <dbReference type="Proteomes" id="UP001562425"/>
    </source>
</evidence>
<comment type="subcellular location">
    <subcellularLocation>
        <location evidence="1 6">Nucleus</location>
    </subcellularLocation>
</comment>
<dbReference type="Pfam" id="PF16661">
    <property type="entry name" value="Lactamase_B_6"/>
    <property type="match status" value="1"/>
</dbReference>
<accession>A0ABD1DHW8</accession>
<evidence type="ECO:0000256" key="2">
    <source>
        <dbReference type="ARBA" id="ARBA00010624"/>
    </source>
</evidence>
<name>A0ABD1DHW8_CULPP</name>
<dbReference type="Pfam" id="PF07521">
    <property type="entry name" value="RMMBL"/>
    <property type="match status" value="1"/>
</dbReference>
<dbReference type="PANTHER" id="PTHR45922">
    <property type="entry name" value="CLEAVAGE AND POLYADENYLATION SPECIFICITY FACTOR SUBUNIT 2"/>
    <property type="match status" value="1"/>
</dbReference>
<dbReference type="Pfam" id="PF12894">
    <property type="entry name" value="ANAPC4_WD40"/>
    <property type="match status" value="1"/>
</dbReference>
<dbReference type="InterPro" id="IPR024977">
    <property type="entry name" value="Apc4-like_WD40_dom"/>
</dbReference>
<gene>
    <name evidence="9" type="ORF">pipiens_008441</name>
</gene>
<dbReference type="CDD" id="cd16293">
    <property type="entry name" value="CPSF2-like_MBL-fold"/>
    <property type="match status" value="1"/>
</dbReference>
<evidence type="ECO:0000256" key="5">
    <source>
        <dbReference type="ARBA" id="ARBA00023242"/>
    </source>
</evidence>
<dbReference type="Gene3D" id="2.130.10.10">
    <property type="entry name" value="YVTN repeat-like/Quinoprotein amine dehydrogenase"/>
    <property type="match status" value="1"/>
</dbReference>
<dbReference type="FunFam" id="3.60.15.10:FF:000008">
    <property type="entry name" value="Cleavage and polyadenylation specificity factor subunit 2"/>
    <property type="match status" value="1"/>
</dbReference>
<feature type="domain" description="Beta-Casp" evidence="8">
    <location>
        <begin position="243"/>
        <end position="368"/>
    </location>
</feature>
<comment type="caution">
    <text evidence="9">The sequence shown here is derived from an EMBL/GenBank/DDBJ whole genome shotgun (WGS) entry which is preliminary data.</text>
</comment>
<dbReference type="InterPro" id="IPR027075">
    <property type="entry name" value="CPSF2"/>
</dbReference>
<dbReference type="InterPro" id="IPR001279">
    <property type="entry name" value="Metallo-B-lactamas"/>
</dbReference>
<sequence>MTSIIKLHAISGAMDESPPCYILQVDEVRFLLDCGWDEKFDPNFIKELKKYVHTIDAVLLSYPDGLHLGALPYLVGKLGLNCPIYATIPVYKMGQMFMYDLYMSHYNMYDFDLFTLDDVDAAFDKIIQLKYNQSVSLKGKGYGITITPLPAGHLIGGTIWKVVKVGEEDIVYATDFNHKKERHLNGCELEKLQRPSLLITDAYNARYQQARRRARDEKFMTNILQTLRNNGNVLVTVDTAGRVLELAHMLDQLWKNKESGLMAYSLALLNNVSYNVVEFAKSQIEWMSDKLMKSFEGARNNPFQFKHLRLCHTMADLAKVPSPKVVLASSPDMESGFSRELFVQWAGNVNNSIIITCRSSPGTLARDLIDNGGNGRKLELDVRRRVELEGAELDEYMRTEGEKHNRSVIKSDMDLDSSSDSEDELEMSVITGKHDIVVRPEGRSHTGFFKSSKKQYAMFPFHEEKIKFDEYGEIIQPDEYRMVDLGPDGAEDNKENHQIKPEDIKKEKMDDMTVLDKPTKCINSRKLVEVNAQVQFIDFEGRSDGESMLKILSQLRPRRVVVVRGSSQNTSHISEHCQLNIGARVFSPNRGEIIDATTETHIYQVRLTEALVSQLEFQKGKDAEVAWVDAQIVIRNKQFSGAAAEPETPTTGALTGVTNSITVNNAIAAAAAAASDQPMDVDQVEITEDKSDKQILTLDPLLNDQLPAHNSVFINELKLIDFKQVLMKANIASEFSGGVLWCSNGTLALRRIDTGKVTIEGCLSEDYYRIRELLYEQYAIVAVYLSTTMSSFKYSAAGHQKTQMKQTGNRNVGYRVDVLKWSDKMDLLAIGNDRGEVILHRLKWQKVWQLAPPEEGLLVRGIAWRPLEKVMAVAYSNGTVLLVNIENKEEIYSFSVRADISCMNWTENTREVTENNCSGDAINNHTTFLPPLPNLNSLSSTAKSSDYNSLKFYSKQILNLLIIGSVNGHINLSVFGMLSCCEIDLFQRLNIRPDGACIRDAKMSSNFKQLFVTIEREGLLEVFIFENDILQKYSTSLLNLAIKHAHILGTMAYINDTIECIIEAWETVLLEMDNKLTKYAHGQPQGSIAADFLELLMFGCTSPALEQFLLRDLTEKGLKKLGNSIELSYSTIQKLVVKPLHTAICSVFYHLNTLQGMISNVYYYKPLLGDVTNEALVNCGAFLIKAYELQQTIDTSTRDFKIFFRWLYIVIFRLMDESLPEDNPSVTQQEINYLAEFLDNFDAANGPELPADETITEEKKRKFNLERVGQYLEDKPLTYPPMADNANQWAKLLEQNACLKSCPLIFPHHDGSSLVQQHNQLKQSIERIFEKPVAVIGADFQQRSVLSIRCPTSEPFQRAVSHITTNEGKQSLFALLESESSLIIAQCNSASLIRALRVRFDEKPYFDSRLTDVGELTFKHVQFYNEDTLSALLRSRTAEGRSQSYFLQLPLHRIRELLEAIPYGSAQTISEQGTRLVNAYTLIDGDGALKPLEGLDGGRIAVSGSRNVAAVVSESLKTIRIYDMDAQEEEDELLLDTSHEHNSSLDNSKESVQSN</sequence>
<keyword evidence="10" id="KW-1185">Reference proteome</keyword>
<dbReference type="InterPro" id="IPR022712">
    <property type="entry name" value="Beta_Casp"/>
</dbReference>
<evidence type="ECO:0000259" key="8">
    <source>
        <dbReference type="SMART" id="SM01027"/>
    </source>
</evidence>
<protein>
    <recommendedName>
        <fullName evidence="6">Cleavage and polyadenylation specificity factor subunit 2</fullName>
    </recommendedName>
    <alternativeName>
        <fullName evidence="6">Cleavage and polyadenylation specificity factor 100 kDa subunit</fullName>
    </alternativeName>
</protein>
<dbReference type="Pfam" id="PF13299">
    <property type="entry name" value="CPSF100_C"/>
    <property type="match status" value="1"/>
</dbReference>
<evidence type="ECO:0000256" key="7">
    <source>
        <dbReference type="SAM" id="MobiDB-lite"/>
    </source>
</evidence>
<feature type="region of interest" description="Disordered" evidence="7">
    <location>
        <begin position="1531"/>
        <end position="1555"/>
    </location>
</feature>
<dbReference type="GO" id="GO:0031123">
    <property type="term" value="P:RNA 3'-end processing"/>
    <property type="evidence" value="ECO:0007669"/>
    <property type="project" value="UniProtKB-ARBA"/>
</dbReference>
<evidence type="ECO:0000256" key="3">
    <source>
        <dbReference type="ARBA" id="ARBA00022664"/>
    </source>
</evidence>
<dbReference type="GO" id="GO:0005847">
    <property type="term" value="C:mRNA cleavage and polyadenylation specificity factor complex"/>
    <property type="evidence" value="ECO:0007669"/>
    <property type="project" value="UniProtKB-ARBA"/>
</dbReference>
<dbReference type="SUPFAM" id="SSF56281">
    <property type="entry name" value="Metallo-hydrolase/oxidoreductase"/>
    <property type="match status" value="1"/>
</dbReference>
<evidence type="ECO:0000256" key="1">
    <source>
        <dbReference type="ARBA" id="ARBA00004123"/>
    </source>
</evidence>
<dbReference type="GO" id="GO:0003723">
    <property type="term" value="F:RNA binding"/>
    <property type="evidence" value="ECO:0007669"/>
    <property type="project" value="UniProtKB-KW"/>
</dbReference>
<evidence type="ECO:0000313" key="9">
    <source>
        <dbReference type="EMBL" id="KAL1399137.1"/>
    </source>
</evidence>
<dbReference type="PANTHER" id="PTHR45922:SF1">
    <property type="entry name" value="CLEAVAGE AND POLYADENYLATION SPECIFICITY FACTOR SUBUNIT 2"/>
    <property type="match status" value="1"/>
</dbReference>
<evidence type="ECO:0000256" key="4">
    <source>
        <dbReference type="ARBA" id="ARBA00022884"/>
    </source>
</evidence>
<feature type="compositionally biased region" description="Basic and acidic residues" evidence="7">
    <location>
        <begin position="1537"/>
        <end position="1549"/>
    </location>
</feature>
<reference evidence="9 10" key="1">
    <citation type="submission" date="2024-05" db="EMBL/GenBank/DDBJ databases">
        <title>Culex pipiens pipiens assembly and annotation.</title>
        <authorList>
            <person name="Alout H."/>
            <person name="Durand T."/>
        </authorList>
    </citation>
    <scope>NUCLEOTIDE SEQUENCE [LARGE SCALE GENOMIC DNA]</scope>
    <source>
        <strain evidence="9">HA-2024</strain>
        <tissue evidence="9">Whole body</tissue>
    </source>
</reference>
<proteinExistence type="inferred from homology"/>
<evidence type="ECO:0000256" key="6">
    <source>
        <dbReference type="RuleBase" id="RU365006"/>
    </source>
</evidence>
<dbReference type="InterPro" id="IPR015943">
    <property type="entry name" value="WD40/YVTN_repeat-like_dom_sf"/>
</dbReference>
<comment type="similarity">
    <text evidence="2 6">Belongs to the metallo-beta-lactamase superfamily. RNA-metabolizing metallo-beta-lactamase-like family. CPSF2/YSH1 subfamily.</text>
</comment>
<keyword evidence="3 6" id="KW-0507">mRNA processing</keyword>
<dbReference type="SUPFAM" id="SSF50978">
    <property type="entry name" value="WD40 repeat-like"/>
    <property type="match status" value="1"/>
</dbReference>
<dbReference type="InterPro" id="IPR011108">
    <property type="entry name" value="RMMBL"/>
</dbReference>
<dbReference type="EMBL" id="JBEHCU010005646">
    <property type="protein sequence ID" value="KAL1399137.1"/>
    <property type="molecule type" value="Genomic_DNA"/>
</dbReference>
<dbReference type="InterPro" id="IPR036322">
    <property type="entry name" value="WD40_repeat_dom_sf"/>
</dbReference>
<dbReference type="Proteomes" id="UP001562425">
    <property type="component" value="Unassembled WGS sequence"/>
</dbReference>
<organism evidence="9 10">
    <name type="scientific">Culex pipiens pipiens</name>
    <name type="common">Northern house mosquito</name>
    <dbReference type="NCBI Taxonomy" id="38569"/>
    <lineage>
        <taxon>Eukaryota</taxon>
        <taxon>Metazoa</taxon>
        <taxon>Ecdysozoa</taxon>
        <taxon>Arthropoda</taxon>
        <taxon>Hexapoda</taxon>
        <taxon>Insecta</taxon>
        <taxon>Pterygota</taxon>
        <taxon>Neoptera</taxon>
        <taxon>Endopterygota</taxon>
        <taxon>Diptera</taxon>
        <taxon>Nematocera</taxon>
        <taxon>Culicoidea</taxon>
        <taxon>Culicidae</taxon>
        <taxon>Culicinae</taxon>
        <taxon>Culicini</taxon>
        <taxon>Culex</taxon>
        <taxon>Culex</taxon>
    </lineage>
</organism>
<dbReference type="Pfam" id="PF12896">
    <property type="entry name" value="ANAPC4"/>
    <property type="match status" value="1"/>
</dbReference>
<dbReference type="SMART" id="SM01027">
    <property type="entry name" value="Beta-Casp"/>
    <property type="match status" value="1"/>
</dbReference>
<dbReference type="InterPro" id="IPR025069">
    <property type="entry name" value="Cpsf2_C"/>
</dbReference>
<dbReference type="Gene3D" id="3.60.15.10">
    <property type="entry name" value="Ribonuclease Z/Hydroxyacylglutathione hydrolase-like"/>
    <property type="match status" value="1"/>
</dbReference>
<dbReference type="InterPro" id="IPR024790">
    <property type="entry name" value="APC4_long_dom"/>
</dbReference>
<dbReference type="InterPro" id="IPR036866">
    <property type="entry name" value="RibonucZ/Hydroxyglut_hydro"/>
</dbReference>
<dbReference type="InterPro" id="IPR035639">
    <property type="entry name" value="CPSF2_MBL"/>
</dbReference>
<keyword evidence="5 6" id="KW-0539">Nucleus</keyword>
<dbReference type="GO" id="GO:0006397">
    <property type="term" value="P:mRNA processing"/>
    <property type="evidence" value="ECO:0007669"/>
    <property type="project" value="UniProtKB-KW"/>
</dbReference>